<dbReference type="AlphaFoldDB" id="A0A9P9WVY0"/>
<feature type="compositionally biased region" description="Basic and acidic residues" evidence="1">
    <location>
        <begin position="330"/>
        <end position="341"/>
    </location>
</feature>
<evidence type="ECO:0008006" key="4">
    <source>
        <dbReference type="Google" id="ProtNLM"/>
    </source>
</evidence>
<protein>
    <recommendedName>
        <fullName evidence="4">Transcription factor RfeG</fullName>
    </recommendedName>
</protein>
<proteinExistence type="predicted"/>
<feature type="region of interest" description="Disordered" evidence="1">
    <location>
        <begin position="1"/>
        <end position="24"/>
    </location>
</feature>
<feature type="compositionally biased region" description="Gly residues" evidence="1">
    <location>
        <begin position="163"/>
        <end position="173"/>
    </location>
</feature>
<comment type="caution">
    <text evidence="2">The sequence shown here is derived from an EMBL/GenBank/DDBJ whole genome shotgun (WGS) entry which is preliminary data.</text>
</comment>
<evidence type="ECO:0000256" key="1">
    <source>
        <dbReference type="SAM" id="MobiDB-lite"/>
    </source>
</evidence>
<accession>A0A9P9WVY0</accession>
<name>A0A9P9WVY0_9PEZI</name>
<organism evidence="2 3">
    <name type="scientific">Neoarthrinium moseri</name>
    <dbReference type="NCBI Taxonomy" id="1658444"/>
    <lineage>
        <taxon>Eukaryota</taxon>
        <taxon>Fungi</taxon>
        <taxon>Dikarya</taxon>
        <taxon>Ascomycota</taxon>
        <taxon>Pezizomycotina</taxon>
        <taxon>Sordariomycetes</taxon>
        <taxon>Xylariomycetidae</taxon>
        <taxon>Amphisphaeriales</taxon>
        <taxon>Apiosporaceae</taxon>
        <taxon>Neoarthrinium</taxon>
    </lineage>
</organism>
<sequence length="351" mass="37529">MSSRQSRSNQAPPPASGRQNEYFVPRDGIDREVITADVCRYLGNDALVRPGVYESPQTGQVVQGYYITAYRNLTSAMIEDLKADSARWDQERRQQTARNPVGVQYRNSATHESRQYYGPTGGADSTYQDNSRDSYDATPRYPGTGSAGYSGASGGYPPQSYGGNQGGYGGQGGYTTAQPQQFAQSPADVSYPGGAAMSGSGFGQPSAERPYTQTGAHMAVRGGDTPMYGTNDPYAASPRDRIPVTTMAQGRPTYVTSGPPPSQGFPAAAFSGSQFVPTDSRDPFYGRASPAGNPAYGTTHDSQYDTAPAPRASAPPSNAQMASSGSSSRHNRESVERDRHAESRHRHRSGR</sequence>
<feature type="compositionally biased region" description="Basic residues" evidence="1">
    <location>
        <begin position="342"/>
        <end position="351"/>
    </location>
</feature>
<evidence type="ECO:0000313" key="2">
    <source>
        <dbReference type="EMBL" id="KAI1880001.1"/>
    </source>
</evidence>
<feature type="region of interest" description="Disordered" evidence="1">
    <location>
        <begin position="89"/>
        <end position="351"/>
    </location>
</feature>
<dbReference type="OrthoDB" id="4146887at2759"/>
<reference evidence="2" key="1">
    <citation type="submission" date="2021-03" db="EMBL/GenBank/DDBJ databases">
        <title>Revisited historic fungal species revealed as producer of novel bioactive compounds through whole genome sequencing and comparative genomics.</title>
        <authorList>
            <person name="Vignolle G.A."/>
            <person name="Hochenegger N."/>
            <person name="Mach R.L."/>
            <person name="Mach-Aigner A.R."/>
            <person name="Javad Rahimi M."/>
            <person name="Salim K.A."/>
            <person name="Chan C.M."/>
            <person name="Lim L.B.L."/>
            <person name="Cai F."/>
            <person name="Druzhinina I.S."/>
            <person name="U'Ren J.M."/>
            <person name="Derntl C."/>
        </authorList>
    </citation>
    <scope>NUCLEOTIDE SEQUENCE</scope>
    <source>
        <strain evidence="2">TUCIM 5799</strain>
    </source>
</reference>
<evidence type="ECO:0000313" key="3">
    <source>
        <dbReference type="Proteomes" id="UP000829685"/>
    </source>
</evidence>
<feature type="compositionally biased region" description="Low complexity" evidence="1">
    <location>
        <begin position="307"/>
        <end position="328"/>
    </location>
</feature>
<feature type="compositionally biased region" description="Polar residues" evidence="1">
    <location>
        <begin position="1"/>
        <end position="10"/>
    </location>
</feature>
<feature type="compositionally biased region" description="Gly residues" evidence="1">
    <location>
        <begin position="145"/>
        <end position="154"/>
    </location>
</feature>
<keyword evidence="3" id="KW-1185">Reference proteome</keyword>
<dbReference type="PANTHER" id="PTHR39609:SF1">
    <property type="entry name" value="RFEG"/>
    <property type="match status" value="1"/>
</dbReference>
<dbReference type="EMBL" id="JAFIMR010000003">
    <property type="protein sequence ID" value="KAI1880001.1"/>
    <property type="molecule type" value="Genomic_DNA"/>
</dbReference>
<dbReference type="PANTHER" id="PTHR39609">
    <property type="entry name" value="RFEG-RELATED"/>
    <property type="match status" value="1"/>
</dbReference>
<gene>
    <name evidence="2" type="ORF">JX265_001622</name>
</gene>
<dbReference type="Proteomes" id="UP000829685">
    <property type="component" value="Unassembled WGS sequence"/>
</dbReference>